<gene>
    <name evidence="13" type="ORF">COV74_06030</name>
</gene>
<dbReference type="SUPFAM" id="SSF161111">
    <property type="entry name" value="Cation efflux protein transmembrane domain-like"/>
    <property type="match status" value="1"/>
</dbReference>
<keyword evidence="5" id="KW-0967">Endosome</keyword>
<keyword evidence="7 11" id="KW-1133">Transmembrane helix</keyword>
<feature type="transmembrane region" description="Helical" evidence="11">
    <location>
        <begin position="150"/>
        <end position="174"/>
    </location>
</feature>
<evidence type="ECO:0000256" key="8">
    <source>
        <dbReference type="ARBA" id="ARBA00023018"/>
    </source>
</evidence>
<evidence type="ECO:0000256" key="4">
    <source>
        <dbReference type="ARBA" id="ARBA00022692"/>
    </source>
</evidence>
<keyword evidence="4 11" id="KW-0812">Transmembrane</keyword>
<evidence type="ECO:0000256" key="2">
    <source>
        <dbReference type="ARBA" id="ARBA00004644"/>
    </source>
</evidence>
<dbReference type="AlphaFoldDB" id="A0A2H0LP30"/>
<dbReference type="PANTHER" id="PTHR31937:SF2">
    <property type="entry name" value="TRANSMEMBRANE PROTEIN 163"/>
    <property type="match status" value="1"/>
</dbReference>
<evidence type="ECO:0000256" key="3">
    <source>
        <dbReference type="ARBA" id="ARBA00008731"/>
    </source>
</evidence>
<dbReference type="PANTHER" id="PTHR31937">
    <property type="entry name" value="TRANSMEMBRANE PROTEIN 163"/>
    <property type="match status" value="1"/>
</dbReference>
<comment type="caution">
    <text evidence="13">The sequence shown here is derived from an EMBL/GenBank/DDBJ whole genome shotgun (WGS) entry which is preliminary data.</text>
</comment>
<name>A0A2H0LP30_9BACT</name>
<keyword evidence="10" id="KW-0968">Cytoplasmic vesicle</keyword>
<dbReference type="GO" id="GO:0016020">
    <property type="term" value="C:membrane"/>
    <property type="evidence" value="ECO:0007669"/>
    <property type="project" value="InterPro"/>
</dbReference>
<evidence type="ECO:0000259" key="12">
    <source>
        <dbReference type="Pfam" id="PF01545"/>
    </source>
</evidence>
<dbReference type="Pfam" id="PF01545">
    <property type="entry name" value="Cation_efflux"/>
    <property type="match status" value="1"/>
</dbReference>
<evidence type="ECO:0000313" key="14">
    <source>
        <dbReference type="Proteomes" id="UP000230859"/>
    </source>
</evidence>
<feature type="transmembrane region" description="Helical" evidence="11">
    <location>
        <begin position="109"/>
        <end position="129"/>
    </location>
</feature>
<proteinExistence type="inferred from homology"/>
<protein>
    <recommendedName>
        <fullName evidence="12">Cation efflux protein transmembrane domain-containing protein</fullName>
    </recommendedName>
</protein>
<feature type="transmembrane region" description="Helical" evidence="11">
    <location>
        <begin position="12"/>
        <end position="34"/>
    </location>
</feature>
<evidence type="ECO:0000256" key="10">
    <source>
        <dbReference type="ARBA" id="ARBA00023329"/>
    </source>
</evidence>
<organism evidence="13 14">
    <name type="scientific">Candidatus Abzuiibacterium crystallinum</name>
    <dbReference type="NCBI Taxonomy" id="1974748"/>
    <lineage>
        <taxon>Bacteria</taxon>
        <taxon>Pseudomonadati</taxon>
        <taxon>Candidatus Omnitrophota</taxon>
        <taxon>Candidatus Abzuiibacterium</taxon>
    </lineage>
</organism>
<feature type="transmembrane region" description="Helical" evidence="11">
    <location>
        <begin position="40"/>
        <end position="59"/>
    </location>
</feature>
<comment type="similarity">
    <text evidence="3">Belongs to the TMEM163 family.</text>
</comment>
<dbReference type="InterPro" id="IPR027469">
    <property type="entry name" value="Cation_efflux_TMD_sf"/>
</dbReference>
<evidence type="ECO:0000256" key="1">
    <source>
        <dbReference type="ARBA" id="ARBA00004146"/>
    </source>
</evidence>
<dbReference type="Gene3D" id="1.20.1510.10">
    <property type="entry name" value="Cation efflux protein transmembrane domain"/>
    <property type="match status" value="1"/>
</dbReference>
<sequence length="200" mass="22292">MERTSLIKKALILEWVLIGYNALEGIASILAGWWAGSIALVGFGLDSFIEISAASILIWRLSHRGTLEEETKKEKKALRFIGVTFFLLAAYVIYESAGKLLRHEQPDSSVIGMIIALLSLMVMPYLGLAKRKIAREIESRALEADSMETLICAYLSFTLLLGLGLNTFFGWWWADPAAGLAMVYFIIKEGWEAVRGEHCC</sequence>
<keyword evidence="8" id="KW-0770">Synapse</keyword>
<comment type="subcellular location">
    <subcellularLocation>
        <location evidence="2">Cytoplasmic vesicle</location>
        <location evidence="2">Secretory vesicle</location>
        <location evidence="2">Synaptic vesicle membrane</location>
        <topology evidence="2">Multi-pass membrane protein</topology>
    </subcellularLocation>
    <subcellularLocation>
        <location evidence="1">Early endosome membrane</location>
    </subcellularLocation>
</comment>
<accession>A0A2H0LP30</accession>
<evidence type="ECO:0000256" key="11">
    <source>
        <dbReference type="SAM" id="Phobius"/>
    </source>
</evidence>
<dbReference type="EMBL" id="PCVY01000050">
    <property type="protein sequence ID" value="PIQ86116.1"/>
    <property type="molecule type" value="Genomic_DNA"/>
</dbReference>
<evidence type="ECO:0000256" key="9">
    <source>
        <dbReference type="ARBA" id="ARBA00023136"/>
    </source>
</evidence>
<evidence type="ECO:0000256" key="7">
    <source>
        <dbReference type="ARBA" id="ARBA00022989"/>
    </source>
</evidence>
<dbReference type="InterPro" id="IPR058533">
    <property type="entry name" value="Cation_efflux_TM"/>
</dbReference>
<feature type="domain" description="Cation efflux protein transmembrane" evidence="12">
    <location>
        <begin position="21"/>
        <end position="194"/>
    </location>
</feature>
<dbReference type="GO" id="GO:0008324">
    <property type="term" value="F:monoatomic cation transmembrane transporter activity"/>
    <property type="evidence" value="ECO:0007669"/>
    <property type="project" value="InterPro"/>
</dbReference>
<dbReference type="InterPro" id="IPR026765">
    <property type="entry name" value="Tmem163"/>
</dbReference>
<keyword evidence="9 11" id="KW-0472">Membrane</keyword>
<feature type="transmembrane region" description="Helical" evidence="11">
    <location>
        <begin position="80"/>
        <end position="97"/>
    </location>
</feature>
<reference evidence="13 14" key="1">
    <citation type="submission" date="2017-09" db="EMBL/GenBank/DDBJ databases">
        <title>Depth-based differentiation of microbial function through sediment-hosted aquifers and enrichment of novel symbionts in the deep terrestrial subsurface.</title>
        <authorList>
            <person name="Probst A.J."/>
            <person name="Ladd B."/>
            <person name="Jarett J.K."/>
            <person name="Geller-Mcgrath D.E."/>
            <person name="Sieber C.M."/>
            <person name="Emerson J.B."/>
            <person name="Anantharaman K."/>
            <person name="Thomas B.C."/>
            <person name="Malmstrom R."/>
            <person name="Stieglmeier M."/>
            <person name="Klingl A."/>
            <person name="Woyke T."/>
            <person name="Ryan C.M."/>
            <person name="Banfield J.F."/>
        </authorList>
    </citation>
    <scope>NUCLEOTIDE SEQUENCE [LARGE SCALE GENOMIC DNA]</scope>
    <source>
        <strain evidence="13">CG11_big_fil_rev_8_21_14_0_20_45_26</strain>
    </source>
</reference>
<evidence type="ECO:0000256" key="5">
    <source>
        <dbReference type="ARBA" id="ARBA00022753"/>
    </source>
</evidence>
<evidence type="ECO:0000256" key="6">
    <source>
        <dbReference type="ARBA" id="ARBA00022833"/>
    </source>
</evidence>
<evidence type="ECO:0000313" key="13">
    <source>
        <dbReference type="EMBL" id="PIQ86116.1"/>
    </source>
</evidence>
<dbReference type="GO" id="GO:0031410">
    <property type="term" value="C:cytoplasmic vesicle"/>
    <property type="evidence" value="ECO:0007669"/>
    <property type="project" value="UniProtKB-KW"/>
</dbReference>
<dbReference type="Proteomes" id="UP000230859">
    <property type="component" value="Unassembled WGS sequence"/>
</dbReference>
<keyword evidence="6" id="KW-0862">Zinc</keyword>